<feature type="transmembrane region" description="Helical" evidence="7">
    <location>
        <begin position="445"/>
        <end position="466"/>
    </location>
</feature>
<keyword evidence="2" id="KW-1003">Cell membrane</keyword>
<feature type="transmembrane region" description="Helical" evidence="7">
    <location>
        <begin position="336"/>
        <end position="359"/>
    </location>
</feature>
<dbReference type="Proteomes" id="UP000053244">
    <property type="component" value="Unassembled WGS sequence"/>
</dbReference>
<feature type="transmembrane region" description="Helical" evidence="7">
    <location>
        <begin position="502"/>
        <end position="522"/>
    </location>
</feature>
<feature type="transmembrane region" description="Helical" evidence="7">
    <location>
        <begin position="791"/>
        <end position="819"/>
    </location>
</feature>
<keyword evidence="3 7" id="KW-0812">Transmembrane</keyword>
<evidence type="ECO:0000256" key="4">
    <source>
        <dbReference type="ARBA" id="ARBA00022989"/>
    </source>
</evidence>
<feature type="domain" description="ABC3 transporter permease C-terminal" evidence="8">
    <location>
        <begin position="749"/>
        <end position="858"/>
    </location>
</feature>
<sequence>MSVLRRVRAFLGQLLLLAVLGGLTAFLVSGPARLANGRTDDGLRGDIRAMAAVNRDITFTGMLPDGEVSSATEGGRLGEIRQAMPAPLPDLVGGAWYLAESGKVSVIRTGNTPGTCPNLATVRYEPATDRAVTIVDGRMPESGEIADVIVGEDAAKTFGLKVGDSFRLLARFGSTRVRVTGVFSPRDPADPIWADQKLTRSQCPSPLDGLRDEAVLLTDERGARMAGTELADLTDRWRYRLDENRITADQVGALTKAVAVARRTPPELTSFQSGVDLTLAEFDQQVRAVRSLLAVVQAGILATAAGLILLAARLMTERRRVEFALLRARGGAVRSVAGRTVVETLIVVPVAVALGWLAGTLLPGRADGFEPLLVGIVALLGVLAAPIQAALLARNPEFSGHRSDEAALRPSPRRLTAEGFVVLLAAGGIYLVRRRGLDAGAGVDPYLIGAPILLALAASVVALRVVPFPLRWAGRLAARARGAIGFLGLSGAGRAPMHSGPLAVLVVAIATGLFTGAVTSTVSDARDRAAHLAVPADAVVSGYFFTPETAQRIAELPHVDAAVPMLIASGATIRGDASVMILQAPAMLVNADTAGLDLPAVLTGARRGGDTVPAVVSPHLAAQIGTAGTVEVQGRAYKFTVAETAETVPGLFAGIRDFLVLPQQAMPVPDFQPIQPNRILVNGTGFDPAQVRKAADAGQREQLKESTGRIVEDFQLAVPSNVVTWTGYRASLENRGVDGALSFTFTAGMVAAAVLSLTAVALAVLTGAPARGRTLSRLRTMGLSSRQGRRLLVYELIPLIAVAVLSGGLAGFALPALIGPALDLSGFTAGVSAGSSLDPWFAGGVLVIAVLAVVAALAVENVANRRLRLGTVLRLGEEPS</sequence>
<gene>
    <name evidence="9" type="ORF">ADL15_44485</name>
</gene>
<dbReference type="OrthoDB" id="3276748at2"/>
<reference evidence="9 10" key="1">
    <citation type="submission" date="2015-10" db="EMBL/GenBank/DDBJ databases">
        <authorList>
            <person name="Gilbert D.G."/>
        </authorList>
    </citation>
    <scope>NUCLEOTIDE SEQUENCE [LARGE SCALE GENOMIC DNA]</scope>
    <source>
        <strain evidence="9 10">NRRL B-16712</strain>
    </source>
</reference>
<feature type="transmembrane region" description="Helical" evidence="7">
    <location>
        <begin position="839"/>
        <end position="859"/>
    </location>
</feature>
<keyword evidence="10" id="KW-1185">Reference proteome</keyword>
<evidence type="ECO:0000256" key="2">
    <source>
        <dbReference type="ARBA" id="ARBA00022475"/>
    </source>
</evidence>
<evidence type="ECO:0000313" key="9">
    <source>
        <dbReference type="EMBL" id="KUL24035.1"/>
    </source>
</evidence>
<evidence type="ECO:0000256" key="7">
    <source>
        <dbReference type="SAM" id="Phobius"/>
    </source>
</evidence>
<dbReference type="GO" id="GO:0005886">
    <property type="term" value="C:plasma membrane"/>
    <property type="evidence" value="ECO:0007669"/>
    <property type="project" value="UniProtKB-SubCell"/>
</dbReference>
<dbReference type="AlphaFoldDB" id="A0A101JC23"/>
<proteinExistence type="inferred from homology"/>
<feature type="transmembrane region" description="Helical" evidence="7">
    <location>
        <begin position="743"/>
        <end position="770"/>
    </location>
</feature>
<dbReference type="InterPro" id="IPR003838">
    <property type="entry name" value="ABC3_permease_C"/>
</dbReference>
<name>A0A101JC23_9ACTN</name>
<keyword evidence="4 7" id="KW-1133">Transmembrane helix</keyword>
<feature type="transmembrane region" description="Helical" evidence="7">
    <location>
        <begin position="371"/>
        <end position="394"/>
    </location>
</feature>
<evidence type="ECO:0000256" key="5">
    <source>
        <dbReference type="ARBA" id="ARBA00023136"/>
    </source>
</evidence>
<feature type="transmembrane region" description="Helical" evidence="7">
    <location>
        <begin position="292"/>
        <end position="315"/>
    </location>
</feature>
<accession>A0A101JC23</accession>
<dbReference type="PANTHER" id="PTHR30572:SF4">
    <property type="entry name" value="ABC TRANSPORTER PERMEASE YTRF"/>
    <property type="match status" value="1"/>
</dbReference>
<keyword evidence="5 7" id="KW-0472">Membrane</keyword>
<dbReference type="InterPro" id="IPR050250">
    <property type="entry name" value="Macrolide_Exporter_MacB"/>
</dbReference>
<protein>
    <submittedName>
        <fullName evidence="9">Permease</fullName>
    </submittedName>
</protein>
<evidence type="ECO:0000259" key="8">
    <source>
        <dbReference type="Pfam" id="PF02687"/>
    </source>
</evidence>
<dbReference type="GO" id="GO:0022857">
    <property type="term" value="F:transmembrane transporter activity"/>
    <property type="evidence" value="ECO:0007669"/>
    <property type="project" value="TreeGrafter"/>
</dbReference>
<dbReference type="EMBL" id="LLZH01000325">
    <property type="protein sequence ID" value="KUL24035.1"/>
    <property type="molecule type" value="Genomic_DNA"/>
</dbReference>
<evidence type="ECO:0000256" key="6">
    <source>
        <dbReference type="ARBA" id="ARBA00038076"/>
    </source>
</evidence>
<evidence type="ECO:0000256" key="3">
    <source>
        <dbReference type="ARBA" id="ARBA00022692"/>
    </source>
</evidence>
<evidence type="ECO:0000256" key="1">
    <source>
        <dbReference type="ARBA" id="ARBA00004651"/>
    </source>
</evidence>
<feature type="transmembrane region" description="Helical" evidence="7">
    <location>
        <begin position="415"/>
        <end position="433"/>
    </location>
</feature>
<dbReference type="PANTHER" id="PTHR30572">
    <property type="entry name" value="MEMBRANE COMPONENT OF TRANSPORTER-RELATED"/>
    <property type="match status" value="1"/>
</dbReference>
<comment type="similarity">
    <text evidence="6">Belongs to the ABC-4 integral membrane protein family.</text>
</comment>
<evidence type="ECO:0000313" key="10">
    <source>
        <dbReference type="Proteomes" id="UP000053244"/>
    </source>
</evidence>
<dbReference type="Pfam" id="PF02687">
    <property type="entry name" value="FtsX"/>
    <property type="match status" value="1"/>
</dbReference>
<comment type="subcellular location">
    <subcellularLocation>
        <location evidence="1">Cell membrane</location>
        <topology evidence="1">Multi-pass membrane protein</topology>
    </subcellularLocation>
</comment>
<organism evidence="9 10">
    <name type="scientific">Actinoplanes awajinensis subsp. mycoplanecinus</name>
    <dbReference type="NCBI Taxonomy" id="135947"/>
    <lineage>
        <taxon>Bacteria</taxon>
        <taxon>Bacillati</taxon>
        <taxon>Actinomycetota</taxon>
        <taxon>Actinomycetes</taxon>
        <taxon>Micromonosporales</taxon>
        <taxon>Micromonosporaceae</taxon>
        <taxon>Actinoplanes</taxon>
    </lineage>
</organism>
<dbReference type="RefSeq" id="WP_067705597.1">
    <property type="nucleotide sequence ID" value="NZ_LLZH01000325.1"/>
</dbReference>
<comment type="caution">
    <text evidence="9">The sequence shown here is derived from an EMBL/GenBank/DDBJ whole genome shotgun (WGS) entry which is preliminary data.</text>
</comment>